<dbReference type="EMBL" id="JACTVM010000002">
    <property type="protein sequence ID" value="MBC9226334.1"/>
    <property type="molecule type" value="Genomic_DNA"/>
</dbReference>
<accession>A0A8I0EUF4</accession>
<dbReference type="SUPFAM" id="SSF110087">
    <property type="entry name" value="DR1885-like metal-binding protein"/>
    <property type="match status" value="1"/>
</dbReference>
<gene>
    <name evidence="2" type="ORF">IBG24_08400</name>
</gene>
<dbReference type="PANTHER" id="PTHR36302:SF1">
    <property type="entry name" value="COPPER CHAPERONE PCU(A)C"/>
    <property type="match status" value="1"/>
</dbReference>
<dbReference type="Proteomes" id="UP000620591">
    <property type="component" value="Unassembled WGS sequence"/>
</dbReference>
<dbReference type="PANTHER" id="PTHR36302">
    <property type="entry name" value="BLR7088 PROTEIN"/>
    <property type="match status" value="1"/>
</dbReference>
<dbReference type="InterPro" id="IPR036182">
    <property type="entry name" value="PCuAC_sf"/>
</dbReference>
<dbReference type="Gene3D" id="2.60.40.1890">
    <property type="entry name" value="PCu(A)C copper chaperone"/>
    <property type="match status" value="1"/>
</dbReference>
<protein>
    <submittedName>
        <fullName evidence="2">Copper chaperone PCu(A)C</fullName>
    </submittedName>
</protein>
<feature type="signal peptide" evidence="1">
    <location>
        <begin position="1"/>
        <end position="24"/>
    </location>
</feature>
<name>A0A8I0EUF4_9ACTN</name>
<dbReference type="PROSITE" id="PS51257">
    <property type="entry name" value="PROKAR_LIPOPROTEIN"/>
    <property type="match status" value="1"/>
</dbReference>
<sequence length="161" mass="16595">MLKGVFRRIFPALLAALLTLSACGDGTGDAQGGAAGLAVTDAWVKATDMNMSAAFAVLSNSGDEDVEIVGVTTDLTDRAEIHETADGAMRPVESVTIPAGESLRLEPGGDHLMLMDLTDPIEPGQEVELTLELGDGSTFDITATAKDFAGGAEDYEGGKGH</sequence>
<evidence type="ECO:0000256" key="1">
    <source>
        <dbReference type="SAM" id="SignalP"/>
    </source>
</evidence>
<organism evidence="2 3">
    <name type="scientific">Aeromicrobium senzhongii</name>
    <dbReference type="NCBI Taxonomy" id="2663859"/>
    <lineage>
        <taxon>Bacteria</taxon>
        <taxon>Bacillati</taxon>
        <taxon>Actinomycetota</taxon>
        <taxon>Actinomycetes</taxon>
        <taxon>Propionibacteriales</taxon>
        <taxon>Nocardioidaceae</taxon>
        <taxon>Aeromicrobium</taxon>
    </lineage>
</organism>
<evidence type="ECO:0000313" key="2">
    <source>
        <dbReference type="EMBL" id="MBC9226334.1"/>
    </source>
</evidence>
<dbReference type="Pfam" id="PF04314">
    <property type="entry name" value="PCuAC"/>
    <property type="match status" value="1"/>
</dbReference>
<dbReference type="AlphaFoldDB" id="A0A8I0EUF4"/>
<feature type="chain" id="PRO_5034024193" evidence="1">
    <location>
        <begin position="25"/>
        <end position="161"/>
    </location>
</feature>
<comment type="caution">
    <text evidence="2">The sequence shown here is derived from an EMBL/GenBank/DDBJ whole genome shotgun (WGS) entry which is preliminary data.</text>
</comment>
<dbReference type="InterPro" id="IPR058248">
    <property type="entry name" value="Lxx211020-like"/>
</dbReference>
<reference evidence="2" key="1">
    <citation type="submission" date="2020-09" db="EMBL/GenBank/DDBJ databases">
        <title>Novel species in genus Aeromicrobium.</title>
        <authorList>
            <person name="Zhang G."/>
        </authorList>
    </citation>
    <scope>NUCLEOTIDE SEQUENCE</scope>
    <source>
        <strain evidence="2">Zg-636</strain>
    </source>
</reference>
<dbReference type="InterPro" id="IPR007410">
    <property type="entry name" value="LpqE-like"/>
</dbReference>
<proteinExistence type="predicted"/>
<keyword evidence="1" id="KW-0732">Signal</keyword>
<evidence type="ECO:0000313" key="3">
    <source>
        <dbReference type="Proteomes" id="UP000620591"/>
    </source>
</evidence>